<dbReference type="EMBL" id="CP111016">
    <property type="protein sequence ID" value="WAR04750.1"/>
    <property type="molecule type" value="Genomic_DNA"/>
</dbReference>
<feature type="domain" description="EGF-like" evidence="10">
    <location>
        <begin position="1428"/>
        <end position="1468"/>
    </location>
</feature>
<reference evidence="13" key="1">
    <citation type="submission" date="2022-11" db="EMBL/GenBank/DDBJ databases">
        <title>Centuries of genome instability and evolution in soft-shell clam transmissible cancer (bioRxiv).</title>
        <authorList>
            <person name="Hart S.F.M."/>
            <person name="Yonemitsu M.A."/>
            <person name="Giersch R.M."/>
            <person name="Beal B.F."/>
            <person name="Arriagada G."/>
            <person name="Davis B.W."/>
            <person name="Ostrander E.A."/>
            <person name="Goff S.P."/>
            <person name="Metzger M.J."/>
        </authorList>
    </citation>
    <scope>NUCLEOTIDE SEQUENCE</scope>
    <source>
        <strain evidence="13">MELC-2E11</strain>
        <tissue evidence="13">Siphon/mantle</tissue>
    </source>
</reference>
<evidence type="ECO:0000259" key="12">
    <source>
        <dbReference type="PROSITE" id="PS51233"/>
    </source>
</evidence>
<dbReference type="Gene3D" id="2.10.25.10">
    <property type="entry name" value="Laminin"/>
    <property type="match status" value="17"/>
</dbReference>
<evidence type="ECO:0000256" key="7">
    <source>
        <dbReference type="ARBA" id="ARBA00023157"/>
    </source>
</evidence>
<feature type="domain" description="AMOP" evidence="11">
    <location>
        <begin position="190"/>
        <end position="320"/>
    </location>
</feature>
<dbReference type="PROSITE" id="PS50856">
    <property type="entry name" value="AMOP"/>
    <property type="match status" value="1"/>
</dbReference>
<evidence type="ECO:0000313" key="14">
    <source>
        <dbReference type="Proteomes" id="UP001164746"/>
    </source>
</evidence>
<gene>
    <name evidence="13" type="ORF">MAR_020119</name>
</gene>
<keyword evidence="4 9" id="KW-0245">EGF-like domain</keyword>
<dbReference type="InterPro" id="IPR018097">
    <property type="entry name" value="EGF_Ca-bd_CS"/>
</dbReference>
<keyword evidence="5" id="KW-0677">Repeat</keyword>
<comment type="caution">
    <text evidence="9">Lacks conserved residue(s) required for the propagation of feature annotation.</text>
</comment>
<accession>A0ABY7E729</accession>
<evidence type="ECO:0000259" key="11">
    <source>
        <dbReference type="PROSITE" id="PS50856"/>
    </source>
</evidence>
<keyword evidence="3" id="KW-0964">Secreted</keyword>
<protein>
    <submittedName>
        <fullName evidence="13">MLP-like protein</fullName>
    </submittedName>
</protein>
<dbReference type="InterPro" id="IPR001846">
    <property type="entry name" value="VWF_type-D"/>
</dbReference>
<feature type="domain" description="EGF-like" evidence="10">
    <location>
        <begin position="1611"/>
        <end position="1652"/>
    </location>
</feature>
<dbReference type="PANTHER" id="PTHR24040:SF16">
    <property type="entry name" value="FIBRILLIN-2-LIKE PROTEIN"/>
    <property type="match status" value="1"/>
</dbReference>
<feature type="domain" description="EGF-like" evidence="10">
    <location>
        <begin position="963"/>
        <end position="1001"/>
    </location>
</feature>
<keyword evidence="7 9" id="KW-1015">Disulfide bond</keyword>
<proteinExistence type="predicted"/>
<dbReference type="Pfam" id="PF07645">
    <property type="entry name" value="EGF_CA"/>
    <property type="match status" value="14"/>
</dbReference>
<dbReference type="PRINTS" id="PR00011">
    <property type="entry name" value="EGFLAMININ"/>
</dbReference>
<feature type="domain" description="EGF-like" evidence="10">
    <location>
        <begin position="792"/>
        <end position="829"/>
    </location>
</feature>
<dbReference type="InterPro" id="IPR026823">
    <property type="entry name" value="cEGF"/>
</dbReference>
<dbReference type="CDD" id="cd00054">
    <property type="entry name" value="EGF_CA"/>
    <property type="match status" value="6"/>
</dbReference>
<keyword evidence="6" id="KW-0472">Membrane</keyword>
<feature type="domain" description="EGF-like" evidence="10">
    <location>
        <begin position="1176"/>
        <end position="1218"/>
    </location>
</feature>
<feature type="domain" description="EGF-like" evidence="10">
    <location>
        <begin position="1258"/>
        <end position="1293"/>
    </location>
</feature>
<dbReference type="InterPro" id="IPR000742">
    <property type="entry name" value="EGF"/>
</dbReference>
<feature type="domain" description="EGF-like" evidence="10">
    <location>
        <begin position="1736"/>
        <end position="1776"/>
    </location>
</feature>
<keyword evidence="8" id="KW-0325">Glycoprotein</keyword>
<evidence type="ECO:0000256" key="4">
    <source>
        <dbReference type="ARBA" id="ARBA00022536"/>
    </source>
</evidence>
<evidence type="ECO:0000256" key="1">
    <source>
        <dbReference type="ARBA" id="ARBA00004370"/>
    </source>
</evidence>
<dbReference type="InterPro" id="IPR001881">
    <property type="entry name" value="EGF-like_Ca-bd_dom"/>
</dbReference>
<dbReference type="PROSITE" id="PS50026">
    <property type="entry name" value="EGF_3"/>
    <property type="match status" value="9"/>
</dbReference>
<feature type="domain" description="VWFD" evidence="12">
    <location>
        <begin position="334"/>
        <end position="544"/>
    </location>
</feature>
<dbReference type="Pfam" id="PF06119">
    <property type="entry name" value="NIDO"/>
    <property type="match status" value="1"/>
</dbReference>
<dbReference type="InterPro" id="IPR051145">
    <property type="entry name" value="GAS-SHBG-PROS"/>
</dbReference>
<dbReference type="InterPro" id="IPR003886">
    <property type="entry name" value="NIDO_dom"/>
</dbReference>
<evidence type="ECO:0000256" key="6">
    <source>
        <dbReference type="ARBA" id="ARBA00023136"/>
    </source>
</evidence>
<evidence type="ECO:0000313" key="13">
    <source>
        <dbReference type="EMBL" id="WAR04750.1"/>
    </source>
</evidence>
<dbReference type="SMART" id="SM00179">
    <property type="entry name" value="EGF_CA"/>
    <property type="match status" value="16"/>
</dbReference>
<feature type="disulfide bond" evidence="9">
    <location>
        <begin position="1262"/>
        <end position="1272"/>
    </location>
</feature>
<dbReference type="InterPro" id="IPR009030">
    <property type="entry name" value="Growth_fac_rcpt_cys_sf"/>
</dbReference>
<dbReference type="PROSITE" id="PS01187">
    <property type="entry name" value="EGF_CA"/>
    <property type="match status" value="9"/>
</dbReference>
<evidence type="ECO:0000259" key="10">
    <source>
        <dbReference type="PROSITE" id="PS50026"/>
    </source>
</evidence>
<evidence type="ECO:0000256" key="5">
    <source>
        <dbReference type="ARBA" id="ARBA00022737"/>
    </source>
</evidence>
<dbReference type="InterPro" id="IPR049883">
    <property type="entry name" value="NOTCH1_EGF-like"/>
</dbReference>
<feature type="domain" description="EGF-like" evidence="10">
    <location>
        <begin position="835"/>
        <end position="871"/>
    </location>
</feature>
<dbReference type="Pfam" id="PF12662">
    <property type="entry name" value="cEGF"/>
    <property type="match status" value="1"/>
</dbReference>
<evidence type="ECO:0000256" key="8">
    <source>
        <dbReference type="ARBA" id="ARBA00023180"/>
    </source>
</evidence>
<dbReference type="PROSITE" id="PS01186">
    <property type="entry name" value="EGF_2"/>
    <property type="match status" value="11"/>
</dbReference>
<organism evidence="13 14">
    <name type="scientific">Mya arenaria</name>
    <name type="common">Soft-shell clam</name>
    <dbReference type="NCBI Taxonomy" id="6604"/>
    <lineage>
        <taxon>Eukaryota</taxon>
        <taxon>Metazoa</taxon>
        <taxon>Spiralia</taxon>
        <taxon>Lophotrochozoa</taxon>
        <taxon>Mollusca</taxon>
        <taxon>Bivalvia</taxon>
        <taxon>Autobranchia</taxon>
        <taxon>Heteroconchia</taxon>
        <taxon>Euheterodonta</taxon>
        <taxon>Imparidentia</taxon>
        <taxon>Neoheterodontei</taxon>
        <taxon>Myida</taxon>
        <taxon>Myoidea</taxon>
        <taxon>Myidae</taxon>
        <taxon>Mya</taxon>
    </lineage>
</organism>
<evidence type="ECO:0000256" key="2">
    <source>
        <dbReference type="ARBA" id="ARBA00004613"/>
    </source>
</evidence>
<evidence type="ECO:0000256" key="3">
    <source>
        <dbReference type="ARBA" id="ARBA00022525"/>
    </source>
</evidence>
<dbReference type="SUPFAM" id="SSF57196">
    <property type="entry name" value="EGF/Laminin"/>
    <property type="match status" value="8"/>
</dbReference>
<evidence type="ECO:0000256" key="9">
    <source>
        <dbReference type="PROSITE-ProRule" id="PRU00076"/>
    </source>
</evidence>
<dbReference type="PROSITE" id="PS51233">
    <property type="entry name" value="VWFD"/>
    <property type="match status" value="1"/>
</dbReference>
<comment type="subcellular location">
    <subcellularLocation>
        <location evidence="1">Membrane</location>
    </subcellularLocation>
    <subcellularLocation>
        <location evidence="2">Secreted</location>
    </subcellularLocation>
</comment>
<dbReference type="Proteomes" id="UP001164746">
    <property type="component" value="Chromosome 5"/>
</dbReference>
<sequence>MICPNGVMCFGRRFEGYTIPSVNRAVNAGFHRTFCLTPYFTDLIPTNNGEITYHVYDFTDVGTQVDGVYDTVVGLVGNAYNLTDFDAVFVLKVTWANVTKYDGTNSERATFQSIYVTDGVRAYAFYSYKDGGMTFMSGSQFIGLIVDGYAEGEDNTADGSYLRQPDQNLIFKNICRGATSYDLNIDETEARQNYKVQCRSWRKKETSRRQLYLARYIRMPWCPCNLWWTWWDRQFSLIDSTFDGDIISVPLVHSARYSTHGKTCAYDVNTFQFIPTGLHAGTFQRYNRLAYPRDHALEDTQFQEICCQRAGLCNLYWQVRPLSSQCYSAFPFSLRAFGVGDPHITTIDGVKYTFNGHGEYVLTRVVDEENKTFEIQCRTSRATRPDGAFSQATVFSGFAVKGDNVWFQVELNGTEDGMAVYFGTSPTDFADVTSDYYDLTSNMRVEIGDLTVSRDNSENTVSAVFGDTGIIFNVTMGVRLLQMSIAMPNTLKDRGAVGLLGNFNENQGDEYIPRNQTTSLTNPTNRVIFNEFGKTWMTSEQESIFKYDDGVSHADFSFPNFEPEYLDEVDAANVSQANVTCNGNLQCMFDLIFTGNEALAAQTGSTEDAAEATNTQASNQIPTINADFGTSTINDQIYVYSTLNQQTTFGVQGVDPGDTLNYLFVDNTVNAMFGPQNPDSPVNVSFTLTDTNPGNVSVAVVDAHNVRSPEFDVVIVLCTGCRDHGACNSSLVREGGTDSFKYATCLCEVYWTVGRDCSDVAATDHKANPSLKAYTCSPCPDGYLDVDDKCLDVNECTTANPCSSNSVCVNTEGSYRCDCNAGFRLSSTDRNVCNDIDECSESTSGCAQICTNTAGGFNCSCVPGYTLDADEKACTQDAVPAAGCNITNCSRAEGCTLVNDTATCFCAAGYQLQQDNSCTACTFPSYGTNCARTCQCGRGSLRCDPVRGCVCKAGWTGVNCDTDIVECVTPNVCNDVNKVCTNTIGSYTCTCRQGYTNENGVCVDFDECTAGVSGCEQKCQNSVGRFSCECFFGYRLNADRKTCIEVENVCATEFPDNGCSQICRADLQTQTYECRCNTGFQLGADQKTCIDLNECTSATLNLCTQTCLNNDGGYVCQCETGFKLENDARTCAICDAYHYGDNCALGCNCGVGAERCDHKTGCVCKSGWTGEKCGADQDECATGSDDCNGNNEICVNTPGSFQCECESGYERDGSNNCVDVNECTAGTGECAQSCTNTPGGYACSCNPGFVASGNACNDINECDGVNNCSQVCENTVGGYRCSCKPGFVLDTSDRRTCLISEVCQTNPCNANADCAVVGGVETCVCKAGFTFSTNSNTSCEDILECGQTTAVCSQGCAELAGGYACYCDQDGFQLDADLKTCIDCDAGYWGGNCSETCTCITANSKACNRTNGICTCKSGWEGSTCESDINECDNSSVCPDNSQCRNTNGSFECNCNSGYVATADGTCQGWSGPTCDTDDNECSKPDICEDKCTNIAGSFECGCFAGFSGTNNSCTHCDAGYWGGNCSETCTCITANSKACNRTNGICTCKSGWEGSTCESDINECDNSSVCPDNSQCRNTNGSFECNCNSGYVATADGTCQGWSGPTCDTDDNECSKPDICEDVLKTCTNTAGSYTCDCAAGYTINSDGVCVDEDECLLGTDNCLQKCTNIAGSFECGCFAGFSGTNNSCTQCTNNTYGVQCNMTCTCEAANMDRCDPLTGCVCSAGWEGVDCATDVNECALNTDNCTQDSTCTNTDGSFECPCNSGFFSSNGLCEACTGNTFGDNCTSSCDCVGNNTFDTSQSCNHVTGICECNEFWNGSRCEVDIDECAMETDTCVQNCTNIPGYFECGCFAGYSGTNNSCTRKNYFVEKSLKIIYGNHICLGIKNDV</sequence>
<dbReference type="InterPro" id="IPR000152">
    <property type="entry name" value="EGF-type_Asp/Asn_hydroxyl_site"/>
</dbReference>
<dbReference type="SMART" id="SM00181">
    <property type="entry name" value="EGF"/>
    <property type="match status" value="25"/>
</dbReference>
<dbReference type="PANTHER" id="PTHR24040">
    <property type="entry name" value="LAMININ G-LIKE DOMAIN-CONTAINING PROTEIN"/>
    <property type="match status" value="1"/>
</dbReference>
<dbReference type="InterPro" id="IPR005533">
    <property type="entry name" value="AMOP_dom"/>
</dbReference>
<dbReference type="SUPFAM" id="SSF57184">
    <property type="entry name" value="Growth factor receptor domain"/>
    <property type="match status" value="4"/>
</dbReference>
<feature type="domain" description="EGF-like" evidence="10">
    <location>
        <begin position="1561"/>
        <end position="1601"/>
    </location>
</feature>
<keyword evidence="14" id="KW-1185">Reference proteome</keyword>
<dbReference type="PROSITE" id="PS00010">
    <property type="entry name" value="ASX_HYDROXYL"/>
    <property type="match status" value="13"/>
</dbReference>
<name>A0ABY7E729_MYAAR</name>